<evidence type="ECO:0008006" key="3">
    <source>
        <dbReference type="Google" id="ProtNLM"/>
    </source>
</evidence>
<name>A0A5C3NQR9_9APHY</name>
<dbReference type="InParanoid" id="A0A5C3NQR9"/>
<accession>A0A5C3NQR9</accession>
<evidence type="ECO:0000313" key="2">
    <source>
        <dbReference type="Proteomes" id="UP000308197"/>
    </source>
</evidence>
<protein>
    <recommendedName>
        <fullName evidence="3">Caspase family p20 domain-containing protein</fullName>
    </recommendedName>
</protein>
<proteinExistence type="predicted"/>
<evidence type="ECO:0000313" key="1">
    <source>
        <dbReference type="EMBL" id="TFK79906.1"/>
    </source>
</evidence>
<dbReference type="STRING" id="1314778.A0A5C3NQR9"/>
<sequence>MSSTPVVLYQLYCEVEENQSFSVQRSSTSVLESMLRSRFISRENGLLVLNRGFHDLADRKVVADLKRNRNTLRDFSERLARSHTCDLIMVLNTHASALDGGLLYGNGKSTSLPAMVEHVLGDRRPTDQFRRSILFVVCCGGFVEHSMEEMREIGHKFSAVLAFGAPALDPILVMSQFVCSVADYFILGQEDLWPAIRHSLKQEVMKHTSVYVAKHGDIYRVSDAPLRRRPNGVEVRCCRQLAKYMGCDRTGKVIKFRCQVPNHAGPRVFRVEVHVASAGHREIWGGKGGPRYLLERVTVVTR</sequence>
<dbReference type="AlphaFoldDB" id="A0A5C3NQR9"/>
<organism evidence="1 2">
    <name type="scientific">Polyporus arcularius HHB13444</name>
    <dbReference type="NCBI Taxonomy" id="1314778"/>
    <lineage>
        <taxon>Eukaryota</taxon>
        <taxon>Fungi</taxon>
        <taxon>Dikarya</taxon>
        <taxon>Basidiomycota</taxon>
        <taxon>Agaricomycotina</taxon>
        <taxon>Agaricomycetes</taxon>
        <taxon>Polyporales</taxon>
        <taxon>Polyporaceae</taxon>
        <taxon>Polyporus</taxon>
    </lineage>
</organism>
<dbReference type="Proteomes" id="UP000308197">
    <property type="component" value="Unassembled WGS sequence"/>
</dbReference>
<keyword evidence="2" id="KW-1185">Reference proteome</keyword>
<reference evidence="1 2" key="1">
    <citation type="journal article" date="2019" name="Nat. Ecol. Evol.">
        <title>Megaphylogeny resolves global patterns of mushroom evolution.</title>
        <authorList>
            <person name="Varga T."/>
            <person name="Krizsan K."/>
            <person name="Foldi C."/>
            <person name="Dima B."/>
            <person name="Sanchez-Garcia M."/>
            <person name="Sanchez-Ramirez S."/>
            <person name="Szollosi G.J."/>
            <person name="Szarkandi J.G."/>
            <person name="Papp V."/>
            <person name="Albert L."/>
            <person name="Andreopoulos W."/>
            <person name="Angelini C."/>
            <person name="Antonin V."/>
            <person name="Barry K.W."/>
            <person name="Bougher N.L."/>
            <person name="Buchanan P."/>
            <person name="Buyck B."/>
            <person name="Bense V."/>
            <person name="Catcheside P."/>
            <person name="Chovatia M."/>
            <person name="Cooper J."/>
            <person name="Damon W."/>
            <person name="Desjardin D."/>
            <person name="Finy P."/>
            <person name="Geml J."/>
            <person name="Haridas S."/>
            <person name="Hughes K."/>
            <person name="Justo A."/>
            <person name="Karasinski D."/>
            <person name="Kautmanova I."/>
            <person name="Kiss B."/>
            <person name="Kocsube S."/>
            <person name="Kotiranta H."/>
            <person name="LaButti K.M."/>
            <person name="Lechner B.E."/>
            <person name="Liimatainen K."/>
            <person name="Lipzen A."/>
            <person name="Lukacs Z."/>
            <person name="Mihaltcheva S."/>
            <person name="Morgado L.N."/>
            <person name="Niskanen T."/>
            <person name="Noordeloos M.E."/>
            <person name="Ohm R.A."/>
            <person name="Ortiz-Santana B."/>
            <person name="Ovrebo C."/>
            <person name="Racz N."/>
            <person name="Riley R."/>
            <person name="Savchenko A."/>
            <person name="Shiryaev A."/>
            <person name="Soop K."/>
            <person name="Spirin V."/>
            <person name="Szebenyi C."/>
            <person name="Tomsovsky M."/>
            <person name="Tulloss R.E."/>
            <person name="Uehling J."/>
            <person name="Grigoriev I.V."/>
            <person name="Vagvolgyi C."/>
            <person name="Papp T."/>
            <person name="Martin F.M."/>
            <person name="Miettinen O."/>
            <person name="Hibbett D.S."/>
            <person name="Nagy L.G."/>
        </authorList>
    </citation>
    <scope>NUCLEOTIDE SEQUENCE [LARGE SCALE GENOMIC DNA]</scope>
    <source>
        <strain evidence="1 2">HHB13444</strain>
    </source>
</reference>
<dbReference type="EMBL" id="ML211898">
    <property type="protein sequence ID" value="TFK79906.1"/>
    <property type="molecule type" value="Genomic_DNA"/>
</dbReference>
<gene>
    <name evidence="1" type="ORF">K466DRAFT_504806</name>
</gene>